<organism evidence="2 3">
    <name type="scientific">Choanephora cucurbitarum</name>
    <dbReference type="NCBI Taxonomy" id="101091"/>
    <lineage>
        <taxon>Eukaryota</taxon>
        <taxon>Fungi</taxon>
        <taxon>Fungi incertae sedis</taxon>
        <taxon>Mucoromycota</taxon>
        <taxon>Mucoromycotina</taxon>
        <taxon>Mucoromycetes</taxon>
        <taxon>Mucorales</taxon>
        <taxon>Mucorineae</taxon>
        <taxon>Choanephoraceae</taxon>
        <taxon>Choanephoroideae</taxon>
        <taxon>Choanephora</taxon>
    </lineage>
</organism>
<sequence length="132" mass="14890">MFTALTLADRFMNEDDKNDKNDKDFDPMSESEDGSELSRSKINPGEVDAVSHQEKNLMLSETRKDIEQVLASALEAKKTYIKQIQHLKSYPAGVELIATESEILDQFTKKLDLVEKSLENITNQEHNGASSQ</sequence>
<gene>
    <name evidence="2" type="ORF">A0J61_10487</name>
</gene>
<evidence type="ECO:0000313" key="2">
    <source>
        <dbReference type="EMBL" id="OBZ81463.1"/>
    </source>
</evidence>
<evidence type="ECO:0000256" key="1">
    <source>
        <dbReference type="SAM" id="MobiDB-lite"/>
    </source>
</evidence>
<reference evidence="2 3" key="1">
    <citation type="submission" date="2016-03" db="EMBL/GenBank/DDBJ databases">
        <title>Choanephora cucurbitarum.</title>
        <authorList>
            <person name="Min B."/>
            <person name="Park H."/>
            <person name="Park J.-H."/>
            <person name="Shin H.-D."/>
            <person name="Choi I.-G."/>
        </authorList>
    </citation>
    <scope>NUCLEOTIDE SEQUENCE [LARGE SCALE GENOMIC DNA]</scope>
    <source>
        <strain evidence="2 3">KUS-F28377</strain>
    </source>
</reference>
<protein>
    <submittedName>
        <fullName evidence="2">Uncharacterized protein</fullName>
    </submittedName>
</protein>
<evidence type="ECO:0000313" key="3">
    <source>
        <dbReference type="Proteomes" id="UP000093000"/>
    </source>
</evidence>
<dbReference type="EMBL" id="LUGH01001197">
    <property type="protein sequence ID" value="OBZ81463.1"/>
    <property type="molecule type" value="Genomic_DNA"/>
</dbReference>
<name>A0A1C7MXC4_9FUNG</name>
<proteinExistence type="predicted"/>
<dbReference type="InParanoid" id="A0A1C7MXC4"/>
<keyword evidence="3" id="KW-1185">Reference proteome</keyword>
<dbReference type="Proteomes" id="UP000093000">
    <property type="component" value="Unassembled WGS sequence"/>
</dbReference>
<accession>A0A1C7MXC4</accession>
<feature type="compositionally biased region" description="Basic and acidic residues" evidence="1">
    <location>
        <begin position="11"/>
        <end position="26"/>
    </location>
</feature>
<comment type="caution">
    <text evidence="2">The sequence shown here is derived from an EMBL/GenBank/DDBJ whole genome shotgun (WGS) entry which is preliminary data.</text>
</comment>
<dbReference type="AlphaFoldDB" id="A0A1C7MXC4"/>
<feature type="region of interest" description="Disordered" evidence="1">
    <location>
        <begin position="1"/>
        <end position="52"/>
    </location>
</feature>